<dbReference type="PRINTS" id="PR01070">
    <property type="entry name" value="ACCCTRFRASEB"/>
</dbReference>
<dbReference type="EMBL" id="UINC01157812">
    <property type="protein sequence ID" value="SVD55008.1"/>
    <property type="molecule type" value="Genomic_DNA"/>
</dbReference>
<dbReference type="PANTHER" id="PTHR42995:SF5">
    <property type="entry name" value="ACETYL-COENZYME A CARBOXYLASE CARBOXYL TRANSFERASE SUBUNIT BETA, CHLOROPLASTIC"/>
    <property type="match status" value="1"/>
</dbReference>
<dbReference type="GO" id="GO:0009329">
    <property type="term" value="C:acetate CoA-transferase complex"/>
    <property type="evidence" value="ECO:0007669"/>
    <property type="project" value="TreeGrafter"/>
</dbReference>
<dbReference type="GO" id="GO:0006633">
    <property type="term" value="P:fatty acid biosynthetic process"/>
    <property type="evidence" value="ECO:0007669"/>
    <property type="project" value="InterPro"/>
</dbReference>
<feature type="non-terminal residue" evidence="3">
    <location>
        <position position="1"/>
    </location>
</feature>
<dbReference type="GO" id="GO:0016740">
    <property type="term" value="F:transferase activity"/>
    <property type="evidence" value="ECO:0007669"/>
    <property type="project" value="UniProtKB-KW"/>
</dbReference>
<evidence type="ECO:0000259" key="2">
    <source>
        <dbReference type="PROSITE" id="PS50980"/>
    </source>
</evidence>
<evidence type="ECO:0000256" key="1">
    <source>
        <dbReference type="ARBA" id="ARBA00022679"/>
    </source>
</evidence>
<dbReference type="PANTHER" id="PTHR42995">
    <property type="entry name" value="ACETYL-COENZYME A CARBOXYLASE CARBOXYL TRANSFERASE SUBUNIT BETA, CHLOROPLASTIC"/>
    <property type="match status" value="1"/>
</dbReference>
<gene>
    <name evidence="3" type="ORF">METZ01_LOCUS407862</name>
</gene>
<dbReference type="PROSITE" id="PS50980">
    <property type="entry name" value="COA_CT_NTER"/>
    <property type="match status" value="1"/>
</dbReference>
<dbReference type="Pfam" id="PF01039">
    <property type="entry name" value="Carboxyl_trans"/>
    <property type="match status" value="1"/>
</dbReference>
<name>A0A382WA49_9ZZZZ</name>
<dbReference type="GO" id="GO:2001295">
    <property type="term" value="P:malonyl-CoA biosynthetic process"/>
    <property type="evidence" value="ECO:0007669"/>
    <property type="project" value="TreeGrafter"/>
</dbReference>
<accession>A0A382WA49</accession>
<sequence>KELEKNLWVCDSCGKHHRISCRQRFDIFFGKNNYEILKTPAPQDDPLNWKDSKLYIDRLKEARIKTNQDCAVMIARGQINKINITVGAINFDFIGGSIGSAEGEAIIYGVQHAIDNKNPFVFFPCGGGQRMHESPIALAQMTRTTLAVNELKKNNLPYIICFTDPTAGGITASFAMLSDIALSEPQALIAFAGKRVIQATVKEELSENFQKAEHVLDCGFVDLIVPREDLTNKIGMLLSILLKKKSGISSEISDETTENIEPIRKEAS</sequence>
<feature type="domain" description="CoA carboxyltransferase N-terminal" evidence="2">
    <location>
        <begin position="1"/>
        <end position="256"/>
    </location>
</feature>
<evidence type="ECO:0000313" key="3">
    <source>
        <dbReference type="EMBL" id="SVD55008.1"/>
    </source>
</evidence>
<dbReference type="InterPro" id="IPR029045">
    <property type="entry name" value="ClpP/crotonase-like_dom_sf"/>
</dbReference>
<organism evidence="3">
    <name type="scientific">marine metagenome</name>
    <dbReference type="NCBI Taxonomy" id="408172"/>
    <lineage>
        <taxon>unclassified sequences</taxon>
        <taxon>metagenomes</taxon>
        <taxon>ecological metagenomes</taxon>
    </lineage>
</organism>
<dbReference type="GO" id="GO:0003989">
    <property type="term" value="F:acetyl-CoA carboxylase activity"/>
    <property type="evidence" value="ECO:0007669"/>
    <property type="project" value="InterPro"/>
</dbReference>
<dbReference type="AlphaFoldDB" id="A0A382WA49"/>
<dbReference type="Gene3D" id="3.90.226.10">
    <property type="entry name" value="2-enoyl-CoA Hydratase, Chain A, domain 1"/>
    <property type="match status" value="1"/>
</dbReference>
<protein>
    <recommendedName>
        <fullName evidence="2">CoA carboxyltransferase N-terminal domain-containing protein</fullName>
    </recommendedName>
</protein>
<keyword evidence="1" id="KW-0808">Transferase</keyword>
<dbReference type="InterPro" id="IPR011762">
    <property type="entry name" value="COA_CT_N"/>
</dbReference>
<proteinExistence type="predicted"/>
<dbReference type="InterPro" id="IPR034733">
    <property type="entry name" value="AcCoA_carboxyl_beta"/>
</dbReference>
<dbReference type="InterPro" id="IPR000438">
    <property type="entry name" value="Acetyl_CoA_COase_Trfase_b_su"/>
</dbReference>
<dbReference type="SUPFAM" id="SSF52096">
    <property type="entry name" value="ClpP/crotonase"/>
    <property type="match status" value="1"/>
</dbReference>
<reference evidence="3" key="1">
    <citation type="submission" date="2018-05" db="EMBL/GenBank/DDBJ databases">
        <authorList>
            <person name="Lanie J.A."/>
            <person name="Ng W.-L."/>
            <person name="Kazmierczak K.M."/>
            <person name="Andrzejewski T.M."/>
            <person name="Davidsen T.M."/>
            <person name="Wayne K.J."/>
            <person name="Tettelin H."/>
            <person name="Glass J.I."/>
            <person name="Rusch D."/>
            <person name="Podicherti R."/>
            <person name="Tsui H.-C.T."/>
            <person name="Winkler M.E."/>
        </authorList>
    </citation>
    <scope>NUCLEOTIDE SEQUENCE</scope>
</reference>